<feature type="region of interest" description="Disordered" evidence="1">
    <location>
        <begin position="78"/>
        <end position="99"/>
    </location>
</feature>
<organism evidence="2">
    <name type="scientific">Candidatus Kentrum sp. LFY</name>
    <dbReference type="NCBI Taxonomy" id="2126342"/>
    <lineage>
        <taxon>Bacteria</taxon>
        <taxon>Pseudomonadati</taxon>
        <taxon>Pseudomonadota</taxon>
        <taxon>Gammaproteobacteria</taxon>
        <taxon>Candidatus Kentrum</taxon>
    </lineage>
</organism>
<evidence type="ECO:0000313" key="2">
    <source>
        <dbReference type="EMBL" id="VFK20414.1"/>
    </source>
</evidence>
<gene>
    <name evidence="2" type="ORF">BECKLFY1418C_GA0070996_10729</name>
</gene>
<accession>A0A450WTT8</accession>
<sequence length="149" mass="16686">MKSQPKRRRSLFRPQGKSKQKWLTQKWFPFSLSQGRSSTKRAKIRLSFFAVLEMTKGNPRILASGYVGAGLGNFRESIRSSAKRPENHGPLRARGRRRAPQPCRVLRGADPFDAAFRLSFPRAARIRSVARYFALPFGHGGCAAGSPAE</sequence>
<proteinExistence type="predicted"/>
<name>A0A450WTT8_9GAMM</name>
<evidence type="ECO:0000256" key="1">
    <source>
        <dbReference type="SAM" id="MobiDB-lite"/>
    </source>
</evidence>
<protein>
    <submittedName>
        <fullName evidence="2">Uncharacterized protein</fullName>
    </submittedName>
</protein>
<reference evidence="2" key="1">
    <citation type="submission" date="2019-02" db="EMBL/GenBank/DDBJ databases">
        <authorList>
            <person name="Gruber-Vodicka R. H."/>
            <person name="Seah K. B. B."/>
        </authorList>
    </citation>
    <scope>NUCLEOTIDE SEQUENCE</scope>
    <source>
        <strain evidence="2">BECK_BY7</strain>
    </source>
</reference>
<dbReference type="EMBL" id="CAADFN010000072">
    <property type="protein sequence ID" value="VFK20414.1"/>
    <property type="molecule type" value="Genomic_DNA"/>
</dbReference>
<dbReference type="AlphaFoldDB" id="A0A450WTT8"/>